<evidence type="ECO:0000259" key="3">
    <source>
        <dbReference type="Pfam" id="PF21953"/>
    </source>
</evidence>
<evidence type="ECO:0000259" key="2">
    <source>
        <dbReference type="Pfam" id="PF00149"/>
    </source>
</evidence>
<evidence type="ECO:0000313" key="4">
    <source>
        <dbReference type="EMBL" id="GFH53927.1"/>
    </source>
</evidence>
<comment type="caution">
    <text evidence="4">The sequence shown here is derived from an EMBL/GenBank/DDBJ whole genome shotgun (WGS) entry which is preliminary data.</text>
</comment>
<dbReference type="GO" id="GO:0005829">
    <property type="term" value="C:cytosol"/>
    <property type="evidence" value="ECO:0007669"/>
    <property type="project" value="TreeGrafter"/>
</dbReference>
<dbReference type="EMBL" id="BLLK01000047">
    <property type="protein sequence ID" value="GFH53927.1"/>
    <property type="molecule type" value="Genomic_DNA"/>
</dbReference>
<dbReference type="GO" id="GO:0009166">
    <property type="term" value="P:nucleotide catabolic process"/>
    <property type="evidence" value="ECO:0007669"/>
    <property type="project" value="InterPro"/>
</dbReference>
<dbReference type="GO" id="GO:0016787">
    <property type="term" value="F:hydrolase activity"/>
    <property type="evidence" value="ECO:0007669"/>
    <property type="project" value="InterPro"/>
</dbReference>
<gene>
    <name evidence="4" type="ORF">CTEN210_10403</name>
</gene>
<feature type="domain" description="Putative 5'-nucleotidase C-terminal" evidence="3">
    <location>
        <begin position="384"/>
        <end position="443"/>
    </location>
</feature>
<protein>
    <recommendedName>
        <fullName evidence="6">Calcineurin-like phosphoesterase domain-containing protein</fullName>
    </recommendedName>
</protein>
<dbReference type="InterPro" id="IPR006179">
    <property type="entry name" value="5_nucleotidase/apyrase"/>
</dbReference>
<evidence type="ECO:0000256" key="1">
    <source>
        <dbReference type="SAM" id="Phobius"/>
    </source>
</evidence>
<dbReference type="InterPro" id="IPR053828">
    <property type="entry name" value="Nucleosidase_C"/>
</dbReference>
<dbReference type="InterPro" id="IPR004843">
    <property type="entry name" value="Calcineurin-like_PHP"/>
</dbReference>
<dbReference type="Gene3D" id="3.60.21.10">
    <property type="match status" value="1"/>
</dbReference>
<name>A0AAD3H7X4_9STRA</name>
<dbReference type="InterPro" id="IPR029052">
    <property type="entry name" value="Metallo-depent_PP-like"/>
</dbReference>
<dbReference type="SUPFAM" id="SSF55816">
    <property type="entry name" value="5'-nucleotidase (syn. UDP-sugar hydrolase), C-terminal domain"/>
    <property type="match status" value="1"/>
</dbReference>
<dbReference type="SUPFAM" id="SSF56300">
    <property type="entry name" value="Metallo-dependent phosphatases"/>
    <property type="match status" value="1"/>
</dbReference>
<evidence type="ECO:0000313" key="5">
    <source>
        <dbReference type="Proteomes" id="UP001054902"/>
    </source>
</evidence>
<dbReference type="PANTHER" id="PTHR11575">
    <property type="entry name" value="5'-NUCLEOTIDASE-RELATED"/>
    <property type="match status" value="1"/>
</dbReference>
<proteinExistence type="predicted"/>
<feature type="domain" description="Calcineurin-like phosphoesterase" evidence="2">
    <location>
        <begin position="63"/>
        <end position="285"/>
    </location>
</feature>
<evidence type="ECO:0008006" key="6">
    <source>
        <dbReference type="Google" id="ProtNLM"/>
    </source>
</evidence>
<reference evidence="4 5" key="1">
    <citation type="journal article" date="2021" name="Sci. Rep.">
        <title>The genome of the diatom Chaetoceros tenuissimus carries an ancient integrated fragment of an extant virus.</title>
        <authorList>
            <person name="Hongo Y."/>
            <person name="Kimura K."/>
            <person name="Takaki Y."/>
            <person name="Yoshida Y."/>
            <person name="Baba S."/>
            <person name="Kobayashi G."/>
            <person name="Nagasaki K."/>
            <person name="Hano T."/>
            <person name="Tomaru Y."/>
        </authorList>
    </citation>
    <scope>NUCLEOTIDE SEQUENCE [LARGE SCALE GENOMIC DNA]</scope>
    <source>
        <strain evidence="4 5">NIES-3715</strain>
    </source>
</reference>
<dbReference type="AlphaFoldDB" id="A0AAD3H7X4"/>
<feature type="transmembrane region" description="Helical" evidence="1">
    <location>
        <begin position="562"/>
        <end position="583"/>
    </location>
</feature>
<dbReference type="Proteomes" id="UP001054902">
    <property type="component" value="Unassembled WGS sequence"/>
</dbReference>
<keyword evidence="5" id="KW-1185">Reference proteome</keyword>
<keyword evidence="1" id="KW-0472">Membrane</keyword>
<dbReference type="PANTHER" id="PTHR11575:SF22">
    <property type="entry name" value="ADL392WP"/>
    <property type="match status" value="1"/>
</dbReference>
<dbReference type="Pfam" id="PF21953">
    <property type="entry name" value="NadN_nucleosid_C"/>
    <property type="match status" value="1"/>
</dbReference>
<keyword evidence="1" id="KW-1133">Transmembrane helix</keyword>
<dbReference type="Gene3D" id="3.90.780.10">
    <property type="entry name" value="5'-Nucleotidase, C-terminal domain"/>
    <property type="match status" value="1"/>
</dbReference>
<dbReference type="InterPro" id="IPR036907">
    <property type="entry name" value="5'-Nucleotdase_C_sf"/>
</dbReference>
<keyword evidence="1" id="KW-0812">Transmembrane</keyword>
<sequence>MMPKHAFFGFISNLNFALGLGIFQSLLSYLPVSVLALVDDVSAQNIDPIISTSQPLISLQDVNILAVTDVHSWVAGHSHNHSLDVDYGDVLSFYERLNATAAEQQKDLFFVMNGDWIDGTGISTNPPKYLTPILEKMPWDAVNVGNHELYKNSTIEFITQEDGLIDFWKGRYLSSNIYVTDTNEFLGERYLFLQGKFSGKSILFFGFLFNFQNHCDMTEVVDVETVVNEPWFTNVVSGQNGSYDAIVVLAHMDADDSLVSVILDKIRSIAGPSMPVQFITGHSHQRKFNQTDSFSTSFEAGHYLDTIGFTSFSLDESSANFEHKFIDAETGTLKQLLGLSESENLKTPNGQALTDLINNTQNALGLNERLGCSPQTYYLMKGLEEPDSLWGFYSKTIVPKELFAGNESKLFVQTSGGFRYNLYEGNFTMNDLVTVSPFDDDIYLAAQRVKGSEFLTAFGEPNIVDERAPSWGDIPKFVVAGTVKEDKLYDVYTVDFNVEYVTDGLYTSTGRTFHPKKVDGLSTNGMIRKYAAETWFCNEDDVGLQDESWTDKFRDFFESFTVVKMIAFILTFFVIIFFGWMFLCRYPHQKIPDDYDDQSYDDDSGMISISDEDEGSSVFPIGENFSNGSRSYQSIAEENSIV</sequence>
<accession>A0AAD3H7X4</accession>
<dbReference type="Pfam" id="PF00149">
    <property type="entry name" value="Metallophos"/>
    <property type="match status" value="1"/>
</dbReference>
<organism evidence="4 5">
    <name type="scientific">Chaetoceros tenuissimus</name>
    <dbReference type="NCBI Taxonomy" id="426638"/>
    <lineage>
        <taxon>Eukaryota</taxon>
        <taxon>Sar</taxon>
        <taxon>Stramenopiles</taxon>
        <taxon>Ochrophyta</taxon>
        <taxon>Bacillariophyta</taxon>
        <taxon>Coscinodiscophyceae</taxon>
        <taxon>Chaetocerotophycidae</taxon>
        <taxon>Chaetocerotales</taxon>
        <taxon>Chaetocerotaceae</taxon>
        <taxon>Chaetoceros</taxon>
    </lineage>
</organism>